<proteinExistence type="predicted"/>
<dbReference type="PROSITE" id="PS50297">
    <property type="entry name" value="ANK_REP_REGION"/>
    <property type="match status" value="1"/>
</dbReference>
<dbReference type="SUPFAM" id="SSF48403">
    <property type="entry name" value="Ankyrin repeat"/>
    <property type="match status" value="1"/>
</dbReference>
<dbReference type="AlphaFoldDB" id="A0A1D2QMT1"/>
<evidence type="ECO:0000256" key="4">
    <source>
        <dbReference type="SAM" id="Coils"/>
    </source>
</evidence>
<feature type="coiled-coil region" evidence="4">
    <location>
        <begin position="32"/>
        <end position="130"/>
    </location>
</feature>
<accession>A0A1D2QMT1</accession>
<keyword evidence="1" id="KW-0677">Repeat</keyword>
<dbReference type="Pfam" id="PF12796">
    <property type="entry name" value="Ank_2"/>
    <property type="match status" value="1"/>
</dbReference>
<dbReference type="PROSITE" id="PS50088">
    <property type="entry name" value="ANK_REPEAT"/>
    <property type="match status" value="1"/>
</dbReference>
<evidence type="ECO:0000313" key="6">
    <source>
        <dbReference type="EMBL" id="ODS22880.1"/>
    </source>
</evidence>
<keyword evidence="5" id="KW-0812">Transmembrane</keyword>
<feature type="repeat" description="ANK" evidence="3">
    <location>
        <begin position="205"/>
        <end position="237"/>
    </location>
</feature>
<dbReference type="InterPro" id="IPR036770">
    <property type="entry name" value="Ankyrin_rpt-contain_sf"/>
</dbReference>
<keyword evidence="5" id="KW-1133">Transmembrane helix</keyword>
<evidence type="ECO:0000256" key="2">
    <source>
        <dbReference type="ARBA" id="ARBA00023043"/>
    </source>
</evidence>
<feature type="transmembrane region" description="Helical" evidence="5">
    <location>
        <begin position="6"/>
        <end position="27"/>
    </location>
</feature>
<keyword evidence="2 3" id="KW-0040">ANK repeat</keyword>
<evidence type="ECO:0000256" key="3">
    <source>
        <dbReference type="PROSITE-ProRule" id="PRU00023"/>
    </source>
</evidence>
<dbReference type="SMART" id="SM00248">
    <property type="entry name" value="ANK"/>
    <property type="match status" value="4"/>
</dbReference>
<name>A0A1D2QMT1_9GAMM</name>
<dbReference type="PANTHER" id="PTHR24173">
    <property type="entry name" value="ANKYRIN REPEAT CONTAINING"/>
    <property type="match status" value="1"/>
</dbReference>
<evidence type="ECO:0000256" key="1">
    <source>
        <dbReference type="ARBA" id="ARBA00022737"/>
    </source>
</evidence>
<dbReference type="STRING" id="62101.AB835_11820"/>
<organism evidence="6 7">
    <name type="scientific">Candidatus Endobugula sertula</name>
    <name type="common">Bugula neritina bacterial symbiont</name>
    <dbReference type="NCBI Taxonomy" id="62101"/>
    <lineage>
        <taxon>Bacteria</taxon>
        <taxon>Pseudomonadati</taxon>
        <taxon>Pseudomonadota</taxon>
        <taxon>Gammaproteobacteria</taxon>
        <taxon>Cellvibrionales</taxon>
        <taxon>Cellvibrionaceae</taxon>
        <taxon>Candidatus Endobugula</taxon>
    </lineage>
</organism>
<dbReference type="InterPro" id="IPR002110">
    <property type="entry name" value="Ankyrin_rpt"/>
</dbReference>
<dbReference type="PANTHER" id="PTHR24173:SF74">
    <property type="entry name" value="ANKYRIN REPEAT DOMAIN-CONTAINING PROTEIN 16"/>
    <property type="match status" value="1"/>
</dbReference>
<dbReference type="Proteomes" id="UP000242502">
    <property type="component" value="Unassembled WGS sequence"/>
</dbReference>
<gene>
    <name evidence="6" type="ORF">AB835_11820</name>
</gene>
<protein>
    <submittedName>
        <fullName evidence="6">Uncharacterized protein</fullName>
    </submittedName>
</protein>
<comment type="caution">
    <text evidence="6">The sequence shown here is derived from an EMBL/GenBank/DDBJ whole genome shotgun (WGS) entry which is preliminary data.</text>
</comment>
<keyword evidence="4" id="KW-0175">Coiled coil</keyword>
<dbReference type="Gene3D" id="1.25.40.20">
    <property type="entry name" value="Ankyrin repeat-containing domain"/>
    <property type="match status" value="2"/>
</dbReference>
<dbReference type="EMBL" id="MDLC01000048">
    <property type="protein sequence ID" value="ODS22880.1"/>
    <property type="molecule type" value="Genomic_DNA"/>
</dbReference>
<sequence length="342" mass="38455">MNNRKITFIAIVGVVFVFAAYNLANYFQTQQVEQERQEQIALEQKLLAEEARRQKALEDEAKRLELEKQKQELLAQQVAEAERLEQEKLAAAKAAKQAELEQQQQRELAYAEERLKKAREQRRIEGLRDDVLKKLTSLSPRYITDHPDEFLDQDVKAMLFARNPRGKLVSDKTNFLMVYAAISQNLEVLQALLDIGININEANKAGYTPLHFASAYNTPEVINFLIKNDADTKAVAYIKDANALHLASGLNHNPESIKTLVNAGLPTDKKAGNYTPLLIAAEENSNLEIAGVLAQLGADTSVYNEQGMTPYVIVKSRIDGDVNSQYTELSDMTYKSILESLK</sequence>
<evidence type="ECO:0000313" key="7">
    <source>
        <dbReference type="Proteomes" id="UP000242502"/>
    </source>
</evidence>
<evidence type="ECO:0000256" key="5">
    <source>
        <dbReference type="SAM" id="Phobius"/>
    </source>
</evidence>
<keyword evidence="5" id="KW-0472">Membrane</keyword>
<reference evidence="6 7" key="1">
    <citation type="journal article" date="2016" name="Appl. Environ. Microbiol.">
        <title>Lack of Overt Genome Reduction in the Bryostatin-Producing Bryozoan Symbiont "Candidatus Endobugula sertula".</title>
        <authorList>
            <person name="Miller I.J."/>
            <person name="Vanee N."/>
            <person name="Fong S.S."/>
            <person name="Lim-Fong G.E."/>
            <person name="Kwan J.C."/>
        </authorList>
    </citation>
    <scope>NUCLEOTIDE SEQUENCE [LARGE SCALE GENOMIC DNA]</scope>
    <source>
        <strain evidence="6">AB1-4</strain>
    </source>
</reference>